<evidence type="ECO:0000313" key="1">
    <source>
        <dbReference type="EMBL" id="SBS99585.1"/>
    </source>
</evidence>
<proteinExistence type="predicted"/>
<dbReference type="Proteomes" id="UP000078546">
    <property type="component" value="Unassembled WGS sequence"/>
</dbReference>
<evidence type="ECO:0000313" key="2">
    <source>
        <dbReference type="Proteomes" id="UP000078546"/>
    </source>
</evidence>
<accession>A0A1A8X5V4</accession>
<sequence length="349" mass="41253">MVLLQQPEFNLDNYLRTCSLTQFIGRLDKDEDLYRFSPEVNLESLEQSQREIIKKVASMLDRNYNYINIYEEYVKEPCCNYLNYWLDIQKNKNATGELSINDDIWQIIEKLWINLQETSTPFQCKRNTHKKPLEHQKNRMNLMVYCVNRDEFKRKCKLTLGITSQKYCLALTEYIKNNYTELVRGNPCLKYKDRNQDYELHFDEKCTLYDIPKTFPDYNTEGGTLSEKPSSRSSLPYCESTQEATEDFQETLEGDTLALVEEPSSPYSAPWNSMVYVGLTFFGIFFPFIFLYKYTSLGSFIRSLIIKNNKVRQYINEQGENELLETSSDGIVYNLDNDEYNFSYQPLQN</sequence>
<dbReference type="InterPro" id="IPR008780">
    <property type="entry name" value="Plasmodium_Vir"/>
</dbReference>
<dbReference type="Pfam" id="PF05795">
    <property type="entry name" value="Plasmodium_Vir"/>
    <property type="match status" value="1"/>
</dbReference>
<dbReference type="AlphaFoldDB" id="A0A1A8X5V4"/>
<name>A0A1A8X5V4_PLAOA</name>
<gene>
    <name evidence="1" type="ORF">POVCU1_053690</name>
</gene>
<protein>
    <submittedName>
        <fullName evidence="1">PIR Superfamily Protein</fullName>
    </submittedName>
</protein>
<organism evidence="1 2">
    <name type="scientific">Plasmodium ovale curtisi</name>
    <dbReference type="NCBI Taxonomy" id="864141"/>
    <lineage>
        <taxon>Eukaryota</taxon>
        <taxon>Sar</taxon>
        <taxon>Alveolata</taxon>
        <taxon>Apicomplexa</taxon>
        <taxon>Aconoidasida</taxon>
        <taxon>Haemosporida</taxon>
        <taxon>Plasmodiidae</taxon>
        <taxon>Plasmodium</taxon>
        <taxon>Plasmodium (Plasmodium)</taxon>
    </lineage>
</organism>
<reference evidence="2" key="1">
    <citation type="submission" date="2016-05" db="EMBL/GenBank/DDBJ databases">
        <authorList>
            <person name="Naeem Raeece"/>
        </authorList>
    </citation>
    <scope>NUCLEOTIDE SEQUENCE [LARGE SCALE GENOMIC DNA]</scope>
</reference>
<dbReference type="EMBL" id="FLQV01001389">
    <property type="protein sequence ID" value="SBS99585.1"/>
    <property type="molecule type" value="Genomic_DNA"/>
</dbReference>